<evidence type="ECO:0000313" key="2">
    <source>
        <dbReference type="Proteomes" id="UP000186817"/>
    </source>
</evidence>
<keyword evidence="2" id="KW-1185">Reference proteome</keyword>
<evidence type="ECO:0000313" key="1">
    <source>
        <dbReference type="EMBL" id="OLP80833.1"/>
    </source>
</evidence>
<comment type="caution">
    <text evidence="1">The sequence shown here is derived from an EMBL/GenBank/DDBJ whole genome shotgun (WGS) entry which is preliminary data.</text>
</comment>
<dbReference type="Proteomes" id="UP000186817">
    <property type="component" value="Unassembled WGS sequence"/>
</dbReference>
<proteinExistence type="predicted"/>
<dbReference type="AlphaFoldDB" id="A0A1Q9CD25"/>
<accession>A0A1Q9CD25</accession>
<gene>
    <name evidence="1" type="ORF">AK812_SmicGene38704</name>
</gene>
<name>A0A1Q9CD25_SYMMI</name>
<organism evidence="1 2">
    <name type="scientific">Symbiodinium microadriaticum</name>
    <name type="common">Dinoflagellate</name>
    <name type="synonym">Zooxanthella microadriatica</name>
    <dbReference type="NCBI Taxonomy" id="2951"/>
    <lineage>
        <taxon>Eukaryota</taxon>
        <taxon>Sar</taxon>
        <taxon>Alveolata</taxon>
        <taxon>Dinophyceae</taxon>
        <taxon>Suessiales</taxon>
        <taxon>Symbiodiniaceae</taxon>
        <taxon>Symbiodinium</taxon>
    </lineage>
</organism>
<reference evidence="1 2" key="1">
    <citation type="submission" date="2016-02" db="EMBL/GenBank/DDBJ databases">
        <title>Genome analysis of coral dinoflagellate symbionts highlights evolutionary adaptations to a symbiotic lifestyle.</title>
        <authorList>
            <person name="Aranda M."/>
            <person name="Li Y."/>
            <person name="Liew Y.J."/>
            <person name="Baumgarten S."/>
            <person name="Simakov O."/>
            <person name="Wilson M."/>
            <person name="Piel J."/>
            <person name="Ashoor H."/>
            <person name="Bougouffa S."/>
            <person name="Bajic V.B."/>
            <person name="Ryu T."/>
            <person name="Ravasi T."/>
            <person name="Bayer T."/>
            <person name="Micklem G."/>
            <person name="Kim H."/>
            <person name="Bhak J."/>
            <person name="Lajeunesse T.C."/>
            <person name="Voolstra C.R."/>
        </authorList>
    </citation>
    <scope>NUCLEOTIDE SEQUENCE [LARGE SCALE GENOMIC DNA]</scope>
    <source>
        <strain evidence="1 2">CCMP2467</strain>
    </source>
</reference>
<sequence length="370" mass="38200">MVELCSLEPTDGARVVVDAGCSDLPALASEAAKASTVGGAWSYADGFRPQYCDVRCDSLERNTLCTATKPSSAAYDDVDGIEGELSSPDGGAATLWRLSLVGNLCRDFSQGISAPDGTICKSEVEGLKPHGRGRELFTAVHDICGVTCTCGVAEVVDAGCSNLPALATKASTADGAWSYSDGFRAQYCPHGAACDVPCDSLERNMLCTATKPSSAAYDDVDGIGGELSSPDGGAAALWQGKSAPDGTVSDSGVEAGILGTSGAAGLEFAGVWEPLPQDLKPHGRGHKLFVAIHDVCGATNLVSDGAMVNICGSASPHGKARDWQRLPFAGKQLDNGRSPTDPDLRQLTRCKVEGFGFDPGGSAHHPGYRE</sequence>
<protein>
    <submittedName>
        <fullName evidence="1">Uncharacterized protein</fullName>
    </submittedName>
</protein>
<dbReference type="EMBL" id="LSRX01001340">
    <property type="protein sequence ID" value="OLP80833.1"/>
    <property type="molecule type" value="Genomic_DNA"/>
</dbReference>